<gene>
    <name evidence="2" type="ORF">PAXRUDRAFT_14876</name>
</gene>
<accession>A0A0D0DD23</accession>
<dbReference type="HOGENOM" id="CLU_2413961_0_0_1"/>
<evidence type="ECO:0000313" key="2">
    <source>
        <dbReference type="EMBL" id="KIK82171.1"/>
    </source>
</evidence>
<dbReference type="InParanoid" id="A0A0D0DD23"/>
<evidence type="ECO:0000313" key="3">
    <source>
        <dbReference type="Proteomes" id="UP000054538"/>
    </source>
</evidence>
<evidence type="ECO:0000256" key="1">
    <source>
        <dbReference type="SAM" id="MobiDB-lite"/>
    </source>
</evidence>
<feature type="region of interest" description="Disordered" evidence="1">
    <location>
        <begin position="1"/>
        <end position="42"/>
    </location>
</feature>
<name>A0A0D0DD23_9AGAM</name>
<sequence length="92" mass="10000">MTKALHTPKKLSLVSASKPASKLDKRPNKENSGTDNHPKKSCAAKSENFHLTDTLLVLIKNSVTWKGTLGFDKGAVNDPMPTIYHKPVCSLA</sequence>
<protein>
    <submittedName>
        <fullName evidence="2">Uncharacterized protein</fullName>
    </submittedName>
</protein>
<dbReference type="AlphaFoldDB" id="A0A0D0DD23"/>
<dbReference type="Proteomes" id="UP000054538">
    <property type="component" value="Unassembled WGS sequence"/>
</dbReference>
<dbReference type="EMBL" id="KN825668">
    <property type="protein sequence ID" value="KIK82171.1"/>
    <property type="molecule type" value="Genomic_DNA"/>
</dbReference>
<keyword evidence="3" id="KW-1185">Reference proteome</keyword>
<reference evidence="2 3" key="1">
    <citation type="submission" date="2014-04" db="EMBL/GenBank/DDBJ databases">
        <authorList>
            <consortium name="DOE Joint Genome Institute"/>
            <person name="Kuo A."/>
            <person name="Kohler A."/>
            <person name="Jargeat P."/>
            <person name="Nagy L.G."/>
            <person name="Floudas D."/>
            <person name="Copeland A."/>
            <person name="Barry K.W."/>
            <person name="Cichocki N."/>
            <person name="Veneault-Fourrey C."/>
            <person name="LaButti K."/>
            <person name="Lindquist E.A."/>
            <person name="Lipzen A."/>
            <person name="Lundell T."/>
            <person name="Morin E."/>
            <person name="Murat C."/>
            <person name="Sun H."/>
            <person name="Tunlid A."/>
            <person name="Henrissat B."/>
            <person name="Grigoriev I.V."/>
            <person name="Hibbett D.S."/>
            <person name="Martin F."/>
            <person name="Nordberg H.P."/>
            <person name="Cantor M.N."/>
            <person name="Hua S.X."/>
        </authorList>
    </citation>
    <scope>NUCLEOTIDE SEQUENCE [LARGE SCALE GENOMIC DNA]</scope>
    <source>
        <strain evidence="2 3">Ve08.2h10</strain>
    </source>
</reference>
<organism evidence="2 3">
    <name type="scientific">Paxillus rubicundulus Ve08.2h10</name>
    <dbReference type="NCBI Taxonomy" id="930991"/>
    <lineage>
        <taxon>Eukaryota</taxon>
        <taxon>Fungi</taxon>
        <taxon>Dikarya</taxon>
        <taxon>Basidiomycota</taxon>
        <taxon>Agaricomycotina</taxon>
        <taxon>Agaricomycetes</taxon>
        <taxon>Agaricomycetidae</taxon>
        <taxon>Boletales</taxon>
        <taxon>Paxilineae</taxon>
        <taxon>Paxillaceae</taxon>
        <taxon>Paxillus</taxon>
    </lineage>
</organism>
<proteinExistence type="predicted"/>
<reference evidence="3" key="2">
    <citation type="submission" date="2015-01" db="EMBL/GenBank/DDBJ databases">
        <title>Evolutionary Origins and Diversification of the Mycorrhizal Mutualists.</title>
        <authorList>
            <consortium name="DOE Joint Genome Institute"/>
            <consortium name="Mycorrhizal Genomics Consortium"/>
            <person name="Kohler A."/>
            <person name="Kuo A."/>
            <person name="Nagy L.G."/>
            <person name="Floudas D."/>
            <person name="Copeland A."/>
            <person name="Barry K.W."/>
            <person name="Cichocki N."/>
            <person name="Veneault-Fourrey C."/>
            <person name="LaButti K."/>
            <person name="Lindquist E.A."/>
            <person name="Lipzen A."/>
            <person name="Lundell T."/>
            <person name="Morin E."/>
            <person name="Murat C."/>
            <person name="Riley R."/>
            <person name="Ohm R."/>
            <person name="Sun H."/>
            <person name="Tunlid A."/>
            <person name="Henrissat B."/>
            <person name="Grigoriev I.V."/>
            <person name="Hibbett D.S."/>
            <person name="Martin F."/>
        </authorList>
    </citation>
    <scope>NUCLEOTIDE SEQUENCE [LARGE SCALE GENOMIC DNA]</scope>
    <source>
        <strain evidence="3">Ve08.2h10</strain>
    </source>
</reference>